<gene>
    <name evidence="10" type="ORF">FYJ55_08635</name>
</gene>
<keyword evidence="5 10" id="KW-0418">Kinase</keyword>
<keyword evidence="7" id="KW-0829">Tyrosine-protein kinase</keyword>
<dbReference type="InterPro" id="IPR027417">
    <property type="entry name" value="P-loop_NTPase"/>
</dbReference>
<evidence type="ECO:0000259" key="9">
    <source>
        <dbReference type="Pfam" id="PF13614"/>
    </source>
</evidence>
<dbReference type="Pfam" id="PF13614">
    <property type="entry name" value="AAA_31"/>
    <property type="match status" value="1"/>
</dbReference>
<reference evidence="10 11" key="1">
    <citation type="submission" date="2019-08" db="EMBL/GenBank/DDBJ databases">
        <title>In-depth cultivation of the pig gut microbiome towards novel bacterial diversity and tailored functional studies.</title>
        <authorList>
            <person name="Wylensek D."/>
            <person name="Hitch T.C.A."/>
            <person name="Clavel T."/>
        </authorList>
    </citation>
    <scope>NUCLEOTIDE SEQUENCE [LARGE SCALE GENOMIC DNA]</scope>
    <source>
        <strain evidence="10 11">LKV-472-APC-3</strain>
    </source>
</reference>
<dbReference type="GO" id="GO:0004715">
    <property type="term" value="F:non-membrane spanning protein tyrosine kinase activity"/>
    <property type="evidence" value="ECO:0007669"/>
    <property type="project" value="UniProtKB-EC"/>
</dbReference>
<dbReference type="PANTHER" id="PTHR32309">
    <property type="entry name" value="TYROSINE-PROTEIN KINASE"/>
    <property type="match status" value="1"/>
</dbReference>
<evidence type="ECO:0000256" key="8">
    <source>
        <dbReference type="ARBA" id="ARBA00051245"/>
    </source>
</evidence>
<dbReference type="Proteomes" id="UP000434241">
    <property type="component" value="Unassembled WGS sequence"/>
</dbReference>
<dbReference type="NCBIfam" id="TIGR01007">
    <property type="entry name" value="eps_fam"/>
    <property type="match status" value="1"/>
</dbReference>
<evidence type="ECO:0000256" key="3">
    <source>
        <dbReference type="ARBA" id="ARBA00022679"/>
    </source>
</evidence>
<comment type="caution">
    <text evidence="10">The sequence shown here is derived from an EMBL/GenBank/DDBJ whole genome shotgun (WGS) entry which is preliminary data.</text>
</comment>
<proteinExistence type="inferred from homology"/>
<keyword evidence="4" id="KW-0547">Nucleotide-binding</keyword>
<dbReference type="Gene3D" id="3.40.50.300">
    <property type="entry name" value="P-loop containing nucleotide triphosphate hydrolases"/>
    <property type="match status" value="1"/>
</dbReference>
<comment type="similarity">
    <text evidence="1">Belongs to the CpsD/CapB family.</text>
</comment>
<feature type="domain" description="AAA" evidence="9">
    <location>
        <begin position="30"/>
        <end position="152"/>
    </location>
</feature>
<comment type="catalytic activity">
    <reaction evidence="8">
        <text>L-tyrosyl-[protein] + ATP = O-phospho-L-tyrosyl-[protein] + ADP + H(+)</text>
        <dbReference type="Rhea" id="RHEA:10596"/>
        <dbReference type="Rhea" id="RHEA-COMP:10136"/>
        <dbReference type="Rhea" id="RHEA-COMP:20101"/>
        <dbReference type="ChEBI" id="CHEBI:15378"/>
        <dbReference type="ChEBI" id="CHEBI:30616"/>
        <dbReference type="ChEBI" id="CHEBI:46858"/>
        <dbReference type="ChEBI" id="CHEBI:61978"/>
        <dbReference type="ChEBI" id="CHEBI:456216"/>
        <dbReference type="EC" id="2.7.10.2"/>
    </reaction>
</comment>
<dbReference type="InterPro" id="IPR025669">
    <property type="entry name" value="AAA_dom"/>
</dbReference>
<organism evidence="10 11">
    <name type="scientific">Holdemanella porci</name>
    <dbReference type="NCBI Taxonomy" id="2652276"/>
    <lineage>
        <taxon>Bacteria</taxon>
        <taxon>Bacillati</taxon>
        <taxon>Bacillota</taxon>
        <taxon>Erysipelotrichia</taxon>
        <taxon>Erysipelotrichales</taxon>
        <taxon>Erysipelotrichaceae</taxon>
        <taxon>Holdemanella</taxon>
    </lineage>
</organism>
<keyword evidence="11" id="KW-1185">Reference proteome</keyword>
<evidence type="ECO:0000256" key="4">
    <source>
        <dbReference type="ARBA" id="ARBA00022741"/>
    </source>
</evidence>
<dbReference type="SUPFAM" id="SSF52540">
    <property type="entry name" value="P-loop containing nucleoside triphosphate hydrolases"/>
    <property type="match status" value="1"/>
</dbReference>
<dbReference type="PANTHER" id="PTHR32309:SF13">
    <property type="entry name" value="FERRIC ENTEROBACTIN TRANSPORT PROTEIN FEPE"/>
    <property type="match status" value="1"/>
</dbReference>
<dbReference type="InterPro" id="IPR005702">
    <property type="entry name" value="Wzc-like_C"/>
</dbReference>
<dbReference type="EMBL" id="VUMR01000054">
    <property type="protein sequence ID" value="MSS56943.1"/>
    <property type="molecule type" value="Genomic_DNA"/>
</dbReference>
<keyword evidence="3" id="KW-0808">Transferase</keyword>
<dbReference type="RefSeq" id="WP_154556498.1">
    <property type="nucleotide sequence ID" value="NZ_VUMR01000054.1"/>
</dbReference>
<dbReference type="AlphaFoldDB" id="A0A6N7V3R6"/>
<evidence type="ECO:0000256" key="5">
    <source>
        <dbReference type="ARBA" id="ARBA00022777"/>
    </source>
</evidence>
<dbReference type="EC" id="2.7.10.2" evidence="2"/>
<evidence type="ECO:0000256" key="6">
    <source>
        <dbReference type="ARBA" id="ARBA00022840"/>
    </source>
</evidence>
<evidence type="ECO:0000313" key="11">
    <source>
        <dbReference type="Proteomes" id="UP000434241"/>
    </source>
</evidence>
<dbReference type="CDD" id="cd05387">
    <property type="entry name" value="BY-kinase"/>
    <property type="match status" value="1"/>
</dbReference>
<evidence type="ECO:0000256" key="7">
    <source>
        <dbReference type="ARBA" id="ARBA00023137"/>
    </source>
</evidence>
<dbReference type="InterPro" id="IPR050445">
    <property type="entry name" value="Bact_polysacc_biosynth/exp"/>
</dbReference>
<sequence length="206" mass="22919">MAKNKSSSAAYRRLRTNIEYNSKYPNVHSICLTSANKGSGTTTIACNLATTFVANHSKVLLIDCNINKPTINKYFSIDSALGLSDILLNQDYSNYYKYCTNFKDEHSNNLLYVMGTGRKVKNALDLLSSGYFKEFMEAMKDQFDFILIDCPSLEDSNDVIPVGHIVDGTILVVSLPETEKNNAKKALQQLNRNGVNVIGTVLNKVE</sequence>
<dbReference type="GO" id="GO:0005886">
    <property type="term" value="C:plasma membrane"/>
    <property type="evidence" value="ECO:0007669"/>
    <property type="project" value="TreeGrafter"/>
</dbReference>
<dbReference type="GO" id="GO:0005524">
    <property type="term" value="F:ATP binding"/>
    <property type="evidence" value="ECO:0007669"/>
    <property type="project" value="UniProtKB-KW"/>
</dbReference>
<keyword evidence="6" id="KW-0067">ATP-binding</keyword>
<name>A0A6N7V3R6_9FIRM</name>
<evidence type="ECO:0000256" key="2">
    <source>
        <dbReference type="ARBA" id="ARBA00011903"/>
    </source>
</evidence>
<evidence type="ECO:0000313" key="10">
    <source>
        <dbReference type="EMBL" id="MSS56943.1"/>
    </source>
</evidence>
<evidence type="ECO:0000256" key="1">
    <source>
        <dbReference type="ARBA" id="ARBA00007316"/>
    </source>
</evidence>
<dbReference type="GeneID" id="93159348"/>
<accession>A0A6N7V3R6</accession>
<protein>
    <recommendedName>
        <fullName evidence="2">non-specific protein-tyrosine kinase</fullName>
        <ecNumber evidence="2">2.7.10.2</ecNumber>
    </recommendedName>
</protein>